<evidence type="ECO:0000256" key="6">
    <source>
        <dbReference type="ARBA" id="ARBA00023136"/>
    </source>
</evidence>
<dbReference type="PANTHER" id="PTHR24221:SF397">
    <property type="entry name" value="ABC TRANSPORTER, ATP-BINDING TRANSMEMBRANE PROTEIN"/>
    <property type="match status" value="1"/>
</dbReference>
<organism evidence="10 11">
    <name type="scientific">Campylobacter majalis</name>
    <dbReference type="NCBI Taxonomy" id="2790656"/>
    <lineage>
        <taxon>Bacteria</taxon>
        <taxon>Pseudomonadati</taxon>
        <taxon>Campylobacterota</taxon>
        <taxon>Epsilonproteobacteria</taxon>
        <taxon>Campylobacterales</taxon>
        <taxon>Campylobacteraceae</taxon>
        <taxon>Campylobacter</taxon>
    </lineage>
</organism>
<feature type="domain" description="ABC transporter" evidence="8">
    <location>
        <begin position="338"/>
        <end position="573"/>
    </location>
</feature>
<dbReference type="InterPro" id="IPR011527">
    <property type="entry name" value="ABC1_TM_dom"/>
</dbReference>
<evidence type="ECO:0000256" key="1">
    <source>
        <dbReference type="ARBA" id="ARBA00004651"/>
    </source>
</evidence>
<evidence type="ECO:0000256" key="2">
    <source>
        <dbReference type="ARBA" id="ARBA00022692"/>
    </source>
</evidence>
<dbReference type="Gene3D" id="1.20.1560.10">
    <property type="entry name" value="ABC transporter type 1, transmembrane domain"/>
    <property type="match status" value="1"/>
</dbReference>
<feature type="transmembrane region" description="Helical" evidence="7">
    <location>
        <begin position="59"/>
        <end position="77"/>
    </location>
</feature>
<evidence type="ECO:0000259" key="8">
    <source>
        <dbReference type="PROSITE" id="PS50893"/>
    </source>
</evidence>
<feature type="domain" description="ABC transmembrane type-1" evidence="9">
    <location>
        <begin position="27"/>
        <end position="307"/>
    </location>
</feature>
<dbReference type="EMBL" id="CAJHOF010000009">
    <property type="protein sequence ID" value="CAD7288720.1"/>
    <property type="molecule type" value="Genomic_DNA"/>
</dbReference>
<feature type="transmembrane region" description="Helical" evidence="7">
    <location>
        <begin position="160"/>
        <end position="179"/>
    </location>
</feature>
<feature type="transmembrane region" description="Helical" evidence="7">
    <location>
        <begin position="132"/>
        <end position="154"/>
    </location>
</feature>
<evidence type="ECO:0000313" key="10">
    <source>
        <dbReference type="EMBL" id="CAD7288720.1"/>
    </source>
</evidence>
<keyword evidence="3" id="KW-0547">Nucleotide-binding</keyword>
<dbReference type="PROSITE" id="PS00211">
    <property type="entry name" value="ABC_TRANSPORTER_1"/>
    <property type="match status" value="1"/>
</dbReference>
<dbReference type="SMART" id="SM00382">
    <property type="entry name" value="AAA"/>
    <property type="match status" value="1"/>
</dbReference>
<feature type="transmembrane region" description="Helical" evidence="7">
    <location>
        <begin position="32"/>
        <end position="53"/>
    </location>
</feature>
<evidence type="ECO:0000313" key="11">
    <source>
        <dbReference type="Proteomes" id="UP000789803"/>
    </source>
</evidence>
<reference evidence="10 11" key="1">
    <citation type="submission" date="2020-11" db="EMBL/GenBank/DDBJ databases">
        <authorList>
            <person name="Peeters C."/>
        </authorList>
    </citation>
    <scope>NUCLEOTIDE SEQUENCE [LARGE SCALE GENOMIC DNA]</scope>
    <source>
        <strain evidence="10 11">LMG 7974</strain>
    </source>
</reference>
<dbReference type="RefSeq" id="WP_229932920.1">
    <property type="nucleotide sequence ID" value="NZ_CAJHOF010000009.1"/>
</dbReference>
<feature type="transmembrane region" description="Helical" evidence="7">
    <location>
        <begin position="246"/>
        <end position="270"/>
    </location>
</feature>
<keyword evidence="5 7" id="KW-1133">Transmembrane helix</keyword>
<dbReference type="InterPro" id="IPR027417">
    <property type="entry name" value="P-loop_NTPase"/>
</dbReference>
<dbReference type="SUPFAM" id="SSF52540">
    <property type="entry name" value="P-loop containing nucleoside triphosphate hydrolases"/>
    <property type="match status" value="1"/>
</dbReference>
<feature type="transmembrane region" description="Helical" evidence="7">
    <location>
        <begin position="276"/>
        <end position="305"/>
    </location>
</feature>
<dbReference type="PROSITE" id="PS50893">
    <property type="entry name" value="ABC_TRANSPORTER_2"/>
    <property type="match status" value="1"/>
</dbReference>
<evidence type="ECO:0000256" key="4">
    <source>
        <dbReference type="ARBA" id="ARBA00022840"/>
    </source>
</evidence>
<dbReference type="InterPro" id="IPR003439">
    <property type="entry name" value="ABC_transporter-like_ATP-bd"/>
</dbReference>
<dbReference type="Pfam" id="PF00664">
    <property type="entry name" value="ABC_membrane"/>
    <property type="match status" value="1"/>
</dbReference>
<dbReference type="PANTHER" id="PTHR24221">
    <property type="entry name" value="ATP-BINDING CASSETTE SUB-FAMILY B"/>
    <property type="match status" value="1"/>
</dbReference>
<proteinExistence type="predicted"/>
<dbReference type="SUPFAM" id="SSF90123">
    <property type="entry name" value="ABC transporter transmembrane region"/>
    <property type="match status" value="1"/>
</dbReference>
<name>A0ABM8Q705_9BACT</name>
<dbReference type="Gene3D" id="3.40.50.300">
    <property type="entry name" value="P-loop containing nucleotide triphosphate hydrolases"/>
    <property type="match status" value="1"/>
</dbReference>
<accession>A0ABM8Q705</accession>
<dbReference type="Proteomes" id="UP000789803">
    <property type="component" value="Unassembled WGS sequence"/>
</dbReference>
<dbReference type="InterPro" id="IPR036640">
    <property type="entry name" value="ABC1_TM_sf"/>
</dbReference>
<evidence type="ECO:0000259" key="9">
    <source>
        <dbReference type="PROSITE" id="PS50929"/>
    </source>
</evidence>
<sequence length="588" mass="65044">MQTKSILSLYKTFLQISANHEKAYKKSLFSSILAILFESAFLLCFFEFFIALTQNNHKILTIVLAIMSVVFLLFMVFKFKSADYDHGGVFIDVGYDFRKKLGKKLTNLPLQTLTRYKTGELNAMLSSSVDEAVMFMNMIPSMFLEPVIIAISIFLVSLFYAPYLSLIVAIAFPIAFWLYKLRRKLAIAEKDEFIKANAKLESQIIEYIQGIGVLRSLNLVGANSKNLNKSIENVKLIQQKAANISALPTIAFGFIGIGVMMIALCVGVYLNQAELVGVGVVIAVLVISSSVIEPMSVLLPVASLFDLIDMAFKHTNEILNLKELQTSKPHSVPKNFDIEFDDVSFAYEKSNANALTNVSFKIPQNSLTAIVGASGSGKSTITKLLMRYADCDQGSIKIGGIDIKNIPQNDLFKLLSVVFQDVYLFDDSIKNNILMANLNADENAVKQAGISANCDEFVSRLKDGYDSVVGDMGKNLSGGEKQRISIARAILKDAPIIMLDEPTAALDTQSEAGVQKAINALVKDQTILIIAHRLSTIMKADQILVFDKSRLVQKGTHDELIKDTTGKYYQMWQSTQSAKSWKISSNDV</sequence>
<dbReference type="InterPro" id="IPR039421">
    <property type="entry name" value="Type_1_exporter"/>
</dbReference>
<dbReference type="InterPro" id="IPR003593">
    <property type="entry name" value="AAA+_ATPase"/>
</dbReference>
<comment type="subcellular location">
    <subcellularLocation>
        <location evidence="1">Cell membrane</location>
        <topology evidence="1">Multi-pass membrane protein</topology>
    </subcellularLocation>
</comment>
<keyword evidence="2 7" id="KW-0812">Transmembrane</keyword>
<keyword evidence="11" id="KW-1185">Reference proteome</keyword>
<comment type="caution">
    <text evidence="10">The sequence shown here is derived from an EMBL/GenBank/DDBJ whole genome shotgun (WGS) entry which is preliminary data.</text>
</comment>
<protein>
    <submittedName>
        <fullName evidence="10">Leukotoxin export ATP-binding protein LtxB</fullName>
    </submittedName>
</protein>
<gene>
    <name evidence="10" type="primary">ltxB</name>
    <name evidence="10" type="ORF">LMG7974_01118</name>
</gene>
<evidence type="ECO:0000256" key="7">
    <source>
        <dbReference type="SAM" id="Phobius"/>
    </source>
</evidence>
<dbReference type="GO" id="GO:0005524">
    <property type="term" value="F:ATP binding"/>
    <property type="evidence" value="ECO:0007669"/>
    <property type="project" value="UniProtKB-KW"/>
</dbReference>
<dbReference type="Pfam" id="PF00005">
    <property type="entry name" value="ABC_tran"/>
    <property type="match status" value="1"/>
</dbReference>
<dbReference type="PROSITE" id="PS50929">
    <property type="entry name" value="ABC_TM1F"/>
    <property type="match status" value="1"/>
</dbReference>
<evidence type="ECO:0000256" key="3">
    <source>
        <dbReference type="ARBA" id="ARBA00022741"/>
    </source>
</evidence>
<keyword evidence="6 7" id="KW-0472">Membrane</keyword>
<keyword evidence="4 10" id="KW-0067">ATP-binding</keyword>
<evidence type="ECO:0000256" key="5">
    <source>
        <dbReference type="ARBA" id="ARBA00022989"/>
    </source>
</evidence>
<dbReference type="InterPro" id="IPR017871">
    <property type="entry name" value="ABC_transporter-like_CS"/>
</dbReference>